<evidence type="ECO:0000313" key="7">
    <source>
        <dbReference type="EMBL" id="CAG8539709.1"/>
    </source>
</evidence>
<dbReference type="Pfam" id="PF05255">
    <property type="entry name" value="UPF0220"/>
    <property type="match status" value="1"/>
</dbReference>
<dbReference type="InterPro" id="IPR007919">
    <property type="entry name" value="UPF0220"/>
</dbReference>
<gene>
    <name evidence="7" type="ORF">PBRASI_LOCUS4524</name>
</gene>
<comment type="caution">
    <text evidence="7">The sequence shown here is derived from an EMBL/GenBank/DDBJ whole genome shotgun (WGS) entry which is preliminary data.</text>
</comment>
<feature type="transmembrane region" description="Helical" evidence="6">
    <location>
        <begin position="69"/>
        <end position="85"/>
    </location>
</feature>
<dbReference type="EMBL" id="CAJVPI010000475">
    <property type="protein sequence ID" value="CAG8539709.1"/>
    <property type="molecule type" value="Genomic_DNA"/>
</dbReference>
<sequence>MAGRWDDYDDRRVCLIPLPRFPRLTEKKRDIGVYFSGVLFAVGWWFFIDAVVYAATMEDPPVSIKLEDWISGIISTLGMIIVNSIDKSRLTADDFTYSGSGIAWKARLFLFTVLILKYIVPDIPMPAFYFGIAEVTQNIAIMLRQFGRSLGCAEYREQLPEFLLYVIKTYLIAQLFYLNPAR</sequence>
<proteinExistence type="inferred from homology"/>
<comment type="similarity">
    <text evidence="2">Belongs to the UPF0220 family.</text>
</comment>
<keyword evidence="4 6" id="KW-1133">Transmembrane helix</keyword>
<keyword evidence="8" id="KW-1185">Reference proteome</keyword>
<dbReference type="AlphaFoldDB" id="A0A9N9AR11"/>
<dbReference type="GO" id="GO:0016020">
    <property type="term" value="C:membrane"/>
    <property type="evidence" value="ECO:0007669"/>
    <property type="project" value="UniProtKB-SubCell"/>
</dbReference>
<organism evidence="7 8">
    <name type="scientific">Paraglomus brasilianum</name>
    <dbReference type="NCBI Taxonomy" id="144538"/>
    <lineage>
        <taxon>Eukaryota</taxon>
        <taxon>Fungi</taxon>
        <taxon>Fungi incertae sedis</taxon>
        <taxon>Mucoromycota</taxon>
        <taxon>Glomeromycotina</taxon>
        <taxon>Glomeromycetes</taxon>
        <taxon>Paraglomerales</taxon>
        <taxon>Paraglomeraceae</taxon>
        <taxon>Paraglomus</taxon>
    </lineage>
</organism>
<protein>
    <submittedName>
        <fullName evidence="7">2855_t:CDS:1</fullName>
    </submittedName>
</protein>
<evidence type="ECO:0000256" key="2">
    <source>
        <dbReference type="ARBA" id="ARBA00005335"/>
    </source>
</evidence>
<accession>A0A9N9AR11</accession>
<dbReference type="OrthoDB" id="268928at2759"/>
<keyword evidence="5 6" id="KW-0472">Membrane</keyword>
<feature type="transmembrane region" description="Helical" evidence="6">
    <location>
        <begin position="97"/>
        <end position="120"/>
    </location>
</feature>
<reference evidence="7" key="1">
    <citation type="submission" date="2021-06" db="EMBL/GenBank/DDBJ databases">
        <authorList>
            <person name="Kallberg Y."/>
            <person name="Tangrot J."/>
            <person name="Rosling A."/>
        </authorList>
    </citation>
    <scope>NUCLEOTIDE SEQUENCE</scope>
    <source>
        <strain evidence="7">BR232B</strain>
    </source>
</reference>
<name>A0A9N9AR11_9GLOM</name>
<evidence type="ECO:0000256" key="3">
    <source>
        <dbReference type="ARBA" id="ARBA00022692"/>
    </source>
</evidence>
<comment type="subcellular location">
    <subcellularLocation>
        <location evidence="1">Membrane</location>
        <topology evidence="1">Multi-pass membrane protein</topology>
    </subcellularLocation>
</comment>
<evidence type="ECO:0000256" key="6">
    <source>
        <dbReference type="SAM" id="Phobius"/>
    </source>
</evidence>
<dbReference type="PANTHER" id="PTHR13180">
    <property type="entry name" value="SMALL MEMBRANE PROTEIN-RELATED"/>
    <property type="match status" value="1"/>
</dbReference>
<feature type="transmembrane region" description="Helical" evidence="6">
    <location>
        <begin position="31"/>
        <end position="57"/>
    </location>
</feature>
<dbReference type="Proteomes" id="UP000789739">
    <property type="component" value="Unassembled WGS sequence"/>
</dbReference>
<keyword evidence="3 6" id="KW-0812">Transmembrane</keyword>
<evidence type="ECO:0000313" key="8">
    <source>
        <dbReference type="Proteomes" id="UP000789739"/>
    </source>
</evidence>
<evidence type="ECO:0000256" key="1">
    <source>
        <dbReference type="ARBA" id="ARBA00004141"/>
    </source>
</evidence>
<evidence type="ECO:0000256" key="5">
    <source>
        <dbReference type="ARBA" id="ARBA00023136"/>
    </source>
</evidence>
<evidence type="ECO:0000256" key="4">
    <source>
        <dbReference type="ARBA" id="ARBA00022989"/>
    </source>
</evidence>